<dbReference type="AlphaFoldDB" id="A0A1G8C454"/>
<name>A0A1G8C454_9FLAO</name>
<evidence type="ECO:0000256" key="1">
    <source>
        <dbReference type="SAM" id="Phobius"/>
    </source>
</evidence>
<dbReference type="OrthoDB" id="1358423at2"/>
<evidence type="ECO:0000313" key="3">
    <source>
        <dbReference type="Proteomes" id="UP000199274"/>
    </source>
</evidence>
<protein>
    <submittedName>
        <fullName evidence="2">Uncharacterized protein</fullName>
    </submittedName>
</protein>
<keyword evidence="1" id="KW-1133">Transmembrane helix</keyword>
<organism evidence="2 3">
    <name type="scientific">Flavobacterium omnivorum</name>
    <dbReference type="NCBI Taxonomy" id="178355"/>
    <lineage>
        <taxon>Bacteria</taxon>
        <taxon>Pseudomonadati</taxon>
        <taxon>Bacteroidota</taxon>
        <taxon>Flavobacteriia</taxon>
        <taxon>Flavobacteriales</taxon>
        <taxon>Flavobacteriaceae</taxon>
        <taxon>Flavobacterium</taxon>
    </lineage>
</organism>
<gene>
    <name evidence="2" type="ORF">SAMN04488062_10734</name>
</gene>
<dbReference type="EMBL" id="FNDB01000007">
    <property type="protein sequence ID" value="SDH40098.1"/>
    <property type="molecule type" value="Genomic_DNA"/>
</dbReference>
<evidence type="ECO:0000313" key="2">
    <source>
        <dbReference type="EMBL" id="SDH40098.1"/>
    </source>
</evidence>
<keyword evidence="1" id="KW-0812">Transmembrane</keyword>
<accession>A0A1G8C454</accession>
<sequence length="91" mass="10466">MSTISWQLLGILLAHNGIRNNLLIYILAFTISMLSAIILFRLFSGTLLLELRNETIKMDWIKKPIYSSIKSQTINLNDVNHWIHQEGKGID</sequence>
<dbReference type="Proteomes" id="UP000199274">
    <property type="component" value="Unassembled WGS sequence"/>
</dbReference>
<proteinExistence type="predicted"/>
<keyword evidence="1" id="KW-0472">Membrane</keyword>
<keyword evidence="3" id="KW-1185">Reference proteome</keyword>
<reference evidence="3" key="1">
    <citation type="submission" date="2016-10" db="EMBL/GenBank/DDBJ databases">
        <authorList>
            <person name="Varghese N."/>
            <person name="Submissions S."/>
        </authorList>
    </citation>
    <scope>NUCLEOTIDE SEQUENCE [LARGE SCALE GENOMIC DNA]</scope>
    <source>
        <strain evidence="3">CGMCC 1.2747</strain>
    </source>
</reference>
<feature type="transmembrane region" description="Helical" evidence="1">
    <location>
        <begin position="22"/>
        <end position="43"/>
    </location>
</feature>
<dbReference type="RefSeq" id="WP_091257311.1">
    <property type="nucleotide sequence ID" value="NZ_FNDB01000007.1"/>
</dbReference>